<dbReference type="SMART" id="SM00166">
    <property type="entry name" value="UBX"/>
    <property type="match status" value="1"/>
</dbReference>
<dbReference type="AlphaFoldDB" id="A0A183DNG8"/>
<dbReference type="OrthoDB" id="10254930at2759"/>
<dbReference type="Gene3D" id="3.10.20.90">
    <property type="entry name" value="Phosphatidylinositol 3-kinase Catalytic Subunit, Chain A, domain 1"/>
    <property type="match status" value="1"/>
</dbReference>
<evidence type="ECO:0000256" key="1">
    <source>
        <dbReference type="ARBA" id="ARBA00040925"/>
    </source>
</evidence>
<organism evidence="6">
    <name type="scientific">Gongylonema pulchrum</name>
    <dbReference type="NCBI Taxonomy" id="637853"/>
    <lineage>
        <taxon>Eukaryota</taxon>
        <taxon>Metazoa</taxon>
        <taxon>Ecdysozoa</taxon>
        <taxon>Nematoda</taxon>
        <taxon>Chromadorea</taxon>
        <taxon>Rhabditida</taxon>
        <taxon>Spirurina</taxon>
        <taxon>Spiruromorpha</taxon>
        <taxon>Spiruroidea</taxon>
        <taxon>Gongylonematidae</taxon>
        <taxon>Gongylonema</taxon>
    </lineage>
</organism>
<dbReference type="WBParaSite" id="GPUH_0001027201-mRNA-1">
    <property type="protein sequence ID" value="GPUH_0001027201-mRNA-1"/>
    <property type="gene ID" value="GPUH_0001027201"/>
</dbReference>
<reference evidence="6" key="1">
    <citation type="submission" date="2016-06" db="UniProtKB">
        <authorList>
            <consortium name="WormBaseParasite"/>
        </authorList>
    </citation>
    <scope>IDENTIFICATION</scope>
</reference>
<feature type="region of interest" description="Disordered" evidence="2">
    <location>
        <begin position="150"/>
        <end position="218"/>
    </location>
</feature>
<dbReference type="PANTHER" id="PTHR46424:SF1">
    <property type="entry name" value="UBX DOMAIN-CONTAINING PROTEIN 4"/>
    <property type="match status" value="1"/>
</dbReference>
<dbReference type="EMBL" id="UYRT01077902">
    <property type="protein sequence ID" value="VDN17199.1"/>
    <property type="molecule type" value="Genomic_DNA"/>
</dbReference>
<dbReference type="Pfam" id="PF00789">
    <property type="entry name" value="UBX"/>
    <property type="match status" value="1"/>
</dbReference>
<gene>
    <name evidence="4" type="ORF">GPUH_LOCUS10259</name>
</gene>
<evidence type="ECO:0000313" key="4">
    <source>
        <dbReference type="EMBL" id="VDN17199.1"/>
    </source>
</evidence>
<proteinExistence type="predicted"/>
<evidence type="ECO:0000256" key="2">
    <source>
        <dbReference type="SAM" id="MobiDB-lite"/>
    </source>
</evidence>
<dbReference type="PANTHER" id="PTHR46424">
    <property type="entry name" value="UBX DOMAIN-CONTAINING PROTEIN 4"/>
    <property type="match status" value="1"/>
</dbReference>
<dbReference type="Proteomes" id="UP000271098">
    <property type="component" value="Unassembled WGS sequence"/>
</dbReference>
<evidence type="ECO:0000313" key="6">
    <source>
        <dbReference type="WBParaSite" id="GPUH_0001027201-mRNA-1"/>
    </source>
</evidence>
<feature type="domain" description="UBX" evidence="3">
    <location>
        <begin position="29"/>
        <end position="104"/>
    </location>
</feature>
<dbReference type="GO" id="GO:0005783">
    <property type="term" value="C:endoplasmic reticulum"/>
    <property type="evidence" value="ECO:0007669"/>
    <property type="project" value="TreeGrafter"/>
</dbReference>
<keyword evidence="5" id="KW-1185">Reference proteome</keyword>
<dbReference type="SUPFAM" id="SSF54236">
    <property type="entry name" value="Ubiquitin-like"/>
    <property type="match status" value="1"/>
</dbReference>
<evidence type="ECO:0000259" key="3">
    <source>
        <dbReference type="PROSITE" id="PS50033"/>
    </source>
</evidence>
<evidence type="ECO:0000313" key="5">
    <source>
        <dbReference type="Proteomes" id="UP000271098"/>
    </source>
</evidence>
<reference evidence="4 5" key="2">
    <citation type="submission" date="2018-11" db="EMBL/GenBank/DDBJ databases">
        <authorList>
            <consortium name="Pathogen Informatics"/>
        </authorList>
    </citation>
    <scope>NUCLEOTIDE SEQUENCE [LARGE SCALE GENOMIC DNA]</scope>
</reference>
<dbReference type="PROSITE" id="PS50033">
    <property type="entry name" value="UBX"/>
    <property type="match status" value="1"/>
</dbReference>
<name>A0A183DNG8_9BILA</name>
<dbReference type="GO" id="GO:0036503">
    <property type="term" value="P:ERAD pathway"/>
    <property type="evidence" value="ECO:0007669"/>
    <property type="project" value="TreeGrafter"/>
</dbReference>
<sequence length="218" mass="23989">MNIRKRNFVEPKQEEFAAEAQNCVAPPVSDSAVCRIQCKFPDGSALVHQFSASAPLSELIELLKKDGRHGEDFSLVQMYPRQTLSDATKTFAELGLVPSATVLVVSRTMALTFGGSRWIEFLHYAIIAPFQALYRILLYLIGYGTTGGGNASASATGSGHEDKRGTNISDINRVTTGGRRNRRGYARQEGNLTRFHNEDDSSNSDDEARWNGNSTQQL</sequence>
<dbReference type="InterPro" id="IPR001012">
    <property type="entry name" value="UBX_dom"/>
</dbReference>
<accession>A0A183DNG8</accession>
<dbReference type="InterPro" id="IPR029071">
    <property type="entry name" value="Ubiquitin-like_domsf"/>
</dbReference>
<protein>
    <recommendedName>
        <fullName evidence="1">UBX domain-containing protein 4</fullName>
    </recommendedName>
</protein>